<feature type="transmembrane region" description="Helical" evidence="1">
    <location>
        <begin position="317"/>
        <end position="342"/>
    </location>
</feature>
<keyword evidence="1" id="KW-0812">Transmembrane</keyword>
<sequence>MAIYIELLVRRAMKRVPGPVNLRLPGTLQQSMLAQLLQGGEPNASFTAPVVHPLKFNSRGHDFGPELSLISHTVCNLSLVAYHGDMTARATLGLVKDYSWTHGNCIISYACERTKAGFGGSSILLGLAPTSLSLLGPSVAEMALLSFHRPVLALLLSLAAPAVYPGRFLIWEDPLRSNEPATGSFVVSPFSKRWVPVVIVLQYLVALACVGNILDAAYHLGLISLVSWQCRSTYWPMFWVLLSVVFHFTAVFSLRTAMRRKKTDDIAPPIGRGSKPAPHGGFMTHLRNEITPSANCSWQTSDLYDVRLGPLPVALQYTGAFFSILHLMFGTLLFGSIIFLGVADAVEPVMRLIGSATISRLVLQFEVSGMIKVDPSRVYKGIVQASEEKSE</sequence>
<proteinExistence type="predicted"/>
<accession>A0A2J6PS22</accession>
<gene>
    <name evidence="2" type="ORF">NA56DRAFT_681394</name>
</gene>
<dbReference type="OrthoDB" id="3009728at2759"/>
<protein>
    <submittedName>
        <fullName evidence="2">Uncharacterized protein</fullName>
    </submittedName>
</protein>
<evidence type="ECO:0000313" key="3">
    <source>
        <dbReference type="Proteomes" id="UP000235672"/>
    </source>
</evidence>
<dbReference type="Proteomes" id="UP000235672">
    <property type="component" value="Unassembled WGS sequence"/>
</dbReference>
<keyword evidence="3" id="KW-1185">Reference proteome</keyword>
<feature type="transmembrane region" description="Helical" evidence="1">
    <location>
        <begin position="194"/>
        <end position="214"/>
    </location>
</feature>
<organism evidence="2 3">
    <name type="scientific">Hyaloscypha hepaticicola</name>
    <dbReference type="NCBI Taxonomy" id="2082293"/>
    <lineage>
        <taxon>Eukaryota</taxon>
        <taxon>Fungi</taxon>
        <taxon>Dikarya</taxon>
        <taxon>Ascomycota</taxon>
        <taxon>Pezizomycotina</taxon>
        <taxon>Leotiomycetes</taxon>
        <taxon>Helotiales</taxon>
        <taxon>Hyaloscyphaceae</taxon>
        <taxon>Hyaloscypha</taxon>
    </lineage>
</organism>
<keyword evidence="1" id="KW-0472">Membrane</keyword>
<keyword evidence="1" id="KW-1133">Transmembrane helix</keyword>
<feature type="transmembrane region" description="Helical" evidence="1">
    <location>
        <begin position="151"/>
        <end position="170"/>
    </location>
</feature>
<name>A0A2J6PS22_9HELO</name>
<feature type="transmembrane region" description="Helical" evidence="1">
    <location>
        <begin position="234"/>
        <end position="254"/>
    </location>
</feature>
<evidence type="ECO:0000256" key="1">
    <source>
        <dbReference type="SAM" id="Phobius"/>
    </source>
</evidence>
<evidence type="ECO:0000313" key="2">
    <source>
        <dbReference type="EMBL" id="PMD16736.1"/>
    </source>
</evidence>
<reference evidence="2 3" key="1">
    <citation type="submission" date="2016-05" db="EMBL/GenBank/DDBJ databases">
        <title>A degradative enzymes factory behind the ericoid mycorrhizal symbiosis.</title>
        <authorList>
            <consortium name="DOE Joint Genome Institute"/>
            <person name="Martino E."/>
            <person name="Morin E."/>
            <person name="Grelet G."/>
            <person name="Kuo A."/>
            <person name="Kohler A."/>
            <person name="Daghino S."/>
            <person name="Barry K."/>
            <person name="Choi C."/>
            <person name="Cichocki N."/>
            <person name="Clum A."/>
            <person name="Copeland A."/>
            <person name="Hainaut M."/>
            <person name="Haridas S."/>
            <person name="Labutti K."/>
            <person name="Lindquist E."/>
            <person name="Lipzen A."/>
            <person name="Khouja H.-R."/>
            <person name="Murat C."/>
            <person name="Ohm R."/>
            <person name="Olson A."/>
            <person name="Spatafora J."/>
            <person name="Veneault-Fourrey C."/>
            <person name="Henrissat B."/>
            <person name="Grigoriev I."/>
            <person name="Martin F."/>
            <person name="Perotto S."/>
        </authorList>
    </citation>
    <scope>NUCLEOTIDE SEQUENCE [LARGE SCALE GENOMIC DNA]</scope>
    <source>
        <strain evidence="2 3">UAMH 7357</strain>
    </source>
</reference>
<dbReference type="AlphaFoldDB" id="A0A2J6PS22"/>
<dbReference type="EMBL" id="KZ613503">
    <property type="protein sequence ID" value="PMD16736.1"/>
    <property type="molecule type" value="Genomic_DNA"/>
</dbReference>
<feature type="transmembrane region" description="Helical" evidence="1">
    <location>
        <begin position="123"/>
        <end position="145"/>
    </location>
</feature>